<name>A0A0A1TWW7_ENTIV</name>
<accession>A0A0A1TWW7</accession>
<keyword evidence="8" id="KW-0418">Kinase</keyword>
<dbReference type="InterPro" id="IPR000742">
    <property type="entry name" value="EGF"/>
</dbReference>
<dbReference type="InterPro" id="IPR008271">
    <property type="entry name" value="Ser/Thr_kinase_AS"/>
</dbReference>
<evidence type="ECO:0000313" key="8">
    <source>
        <dbReference type="EMBL" id="ELP83812.1"/>
    </source>
</evidence>
<proteinExistence type="predicted"/>
<dbReference type="GO" id="GO:0004715">
    <property type="term" value="F:non-membrane spanning protein tyrosine kinase activity"/>
    <property type="evidence" value="ECO:0007669"/>
    <property type="project" value="UniProtKB-EC"/>
</dbReference>
<feature type="domain" description="Protein kinase" evidence="7">
    <location>
        <begin position="1325"/>
        <end position="1589"/>
    </location>
</feature>
<organism evidence="8 9">
    <name type="scientific">Entamoeba invadens IP1</name>
    <dbReference type="NCBI Taxonomy" id="370355"/>
    <lineage>
        <taxon>Eukaryota</taxon>
        <taxon>Amoebozoa</taxon>
        <taxon>Evosea</taxon>
        <taxon>Archamoebae</taxon>
        <taxon>Mastigamoebida</taxon>
        <taxon>Entamoebidae</taxon>
        <taxon>Entamoeba</taxon>
    </lineage>
</organism>
<keyword evidence="1" id="KW-0723">Serine/threonine-protein kinase</keyword>
<evidence type="ECO:0000256" key="3">
    <source>
        <dbReference type="ARBA" id="ARBA00022840"/>
    </source>
</evidence>
<keyword evidence="5" id="KW-0472">Membrane</keyword>
<evidence type="ECO:0000256" key="4">
    <source>
        <dbReference type="PROSITE-ProRule" id="PRU10141"/>
    </source>
</evidence>
<dbReference type="InterPro" id="IPR000719">
    <property type="entry name" value="Prot_kinase_dom"/>
</dbReference>
<dbReference type="InterPro" id="IPR001245">
    <property type="entry name" value="Ser-Thr/Tyr_kinase_cat_dom"/>
</dbReference>
<feature type="transmembrane region" description="Helical" evidence="5">
    <location>
        <begin position="1144"/>
        <end position="1174"/>
    </location>
</feature>
<evidence type="ECO:0000256" key="2">
    <source>
        <dbReference type="ARBA" id="ARBA00022741"/>
    </source>
</evidence>
<keyword evidence="8" id="KW-0808">Transferase</keyword>
<evidence type="ECO:0000256" key="5">
    <source>
        <dbReference type="SAM" id="Phobius"/>
    </source>
</evidence>
<sequence length="1594" mass="181076">MYFVVVALLFVNALSLKWCKYNDNIKCVDDSDNCDNLAVNNYLPFKNQSNLVDSIVCEKDVFLYVEVSPGNFTFVEFLKSNSIYNLKKERKNIITTQKIGNTTKQYIERECLRYKCGGEQKNGNGCQCLQYNTLDTLKLDTICNPNCKQCAVNDRNYCTECKTGGILNGGTCLYCQNCAVNQCVNQFDGGWVCSSCNSGYFLQSLYCFKCADKCGECSGSSTSCTTCASGYYYSSFDCVKCEDKCASGHCKPNLKCDQCVSHYYLDSSMSCQQCSSACGDCTNYNYCTTCPNTNQYIQNGVCNNCNTGCTSCYGGLNGQCYGCNYGYYRIKSGSYQYRNVYQCVSCSYQCIRGCDGINACSWCNNGFYEYGGTCHPCYYVTNCAQGCLASQNSCTNCNSGYYAESGTCHSCTEINNCNTSGCSTTSRYCNTCNNNYFAEYGKCLSCTTIEGCTQNGCLTISRYCNNCIMGYFFENGKCLNCTVIANCDKNGCSKTNRYCNTCTNGFVASNGACVCPTQQYQNTSNSCRKCYEGTDNCKSCTSTSTYQIRCNECFYPFELEGGRCVSCTTGMYFNNQTKTCVNNNVMCVNNIDATTCVKCKDNGFMSKHECIIPSTQCLYYSISNCENCQYGISVGSLCENKISQCKYNIQHGSTETCLYCADNWYVNNNTCSVAPSNLNTRNGYLYQCGVDEYKDGNNNCEKCATKNAVKCSFTTYQNLSIHVYYCEENHLINYQNEECFSDDNCIQNERSDCTRCRDTNLVIKSNKCTQCTIIPNCELYKKDCTCLQCKDNFLLVENECIAIEELHCEHSNKYTCLQCFPLYNTNNNITNIENDKYCVSLSDNETHISLNQQNIKTIFECDITHFLFDNSCELLIQTNIQHIYHYTTNIDHKEVIYKTTHKIFNLDNKQESLKIDLSNCKIKTPKGCVKCNDGFYLENTKCVNCKNNCLTCSNTTNCLSCDFTQNLLLMSGNVCQDSKILLDKCYFPMAGNTGCAICRDGYYYHNKDCIKCDSSCSTCKNAISCDDCADDYYLYAPLNPLCQSYDTLIGCTNKTKYGCKECEEGYFLNFPIPLCVKCLNNCTSCEILKSCILCSPSFVLKNEICVSYTEIPYCVEAFNNLCTKCEEKYKPSDDGLSCKKEPNLALIISLPVVFFLLLVIFIATTIVIIFFLYLHLKEKKKMINVCIFPMKKSNIHFFKINEWLVSNKKVLEFENNDTQNESIPVDKETRELLCVGNKSKNRMKIQFSVIKGCDYYEIRTEPKLVNLKSGEACEFEVFLTPLCSCNIEEKIVCIGLDIKKGVEMTEHIQIKAKTEMTTKLDYHELKEIKKLGEGSFGIVYLGDFRGDKVAIKRLKEGCETQSKVKEFEKEVSMLDKFRCEYIVHFYGAVFIPSRICMVTEFAQFGSLNDFMKKRKEQAPRSAIKAKFMLDMAKGISYLHHNGIVHRDIKPDNLLVFSLEMNEKVNAKMTDFGSARNINMMMTNMTFTKGIGTPKYMSPEVLNKEKYKMPSDIFSFAITMYETFTWKEPYPKSEFKFAWSIADFVSKGNHLKKGIETDDKIYSLLDKMWCFEFKDRIKIDEVVEELEDYMRFYEN</sequence>
<dbReference type="InterPro" id="IPR017441">
    <property type="entry name" value="Protein_kinase_ATP_BS"/>
</dbReference>
<keyword evidence="9" id="KW-1185">Reference proteome</keyword>
<dbReference type="PROSITE" id="PS00108">
    <property type="entry name" value="PROTEIN_KINASE_ST"/>
    <property type="match status" value="1"/>
</dbReference>
<feature type="signal peptide" evidence="6">
    <location>
        <begin position="1"/>
        <end position="19"/>
    </location>
</feature>
<dbReference type="PANTHER" id="PTHR45756">
    <property type="entry name" value="PALMITOYLTRANSFERASE"/>
    <property type="match status" value="1"/>
</dbReference>
<dbReference type="Gene3D" id="3.30.200.20">
    <property type="entry name" value="Phosphorylase Kinase, domain 1"/>
    <property type="match status" value="1"/>
</dbReference>
<dbReference type="VEuPathDB" id="AmoebaDB:EIN_241590"/>
<dbReference type="PROSITE" id="PS50011">
    <property type="entry name" value="PROTEIN_KINASE_DOM"/>
    <property type="match status" value="1"/>
</dbReference>
<dbReference type="OrthoDB" id="339325at2759"/>
<dbReference type="RefSeq" id="XP_004183158.1">
    <property type="nucleotide sequence ID" value="XM_004183110.1"/>
</dbReference>
<dbReference type="Gene3D" id="1.10.510.10">
    <property type="entry name" value="Transferase(Phosphotransferase) domain 1"/>
    <property type="match status" value="1"/>
</dbReference>
<dbReference type="PROSITE" id="PS00107">
    <property type="entry name" value="PROTEIN_KINASE_ATP"/>
    <property type="match status" value="1"/>
</dbReference>
<reference evidence="8 9" key="1">
    <citation type="submission" date="2012-10" db="EMBL/GenBank/DDBJ databases">
        <authorList>
            <person name="Zafar N."/>
            <person name="Inman J."/>
            <person name="Hall N."/>
            <person name="Lorenzi H."/>
            <person name="Caler E."/>
        </authorList>
    </citation>
    <scope>NUCLEOTIDE SEQUENCE [LARGE SCALE GENOMIC DNA]</scope>
    <source>
        <strain evidence="8 9">IP1</strain>
    </source>
</reference>
<feature type="binding site" evidence="4">
    <location>
        <position position="1352"/>
    </location>
    <ligand>
        <name>ATP</name>
        <dbReference type="ChEBI" id="CHEBI:30616"/>
    </ligand>
</feature>
<evidence type="ECO:0000256" key="6">
    <source>
        <dbReference type="SAM" id="SignalP"/>
    </source>
</evidence>
<dbReference type="SMART" id="SM00181">
    <property type="entry name" value="EGF"/>
    <property type="match status" value="10"/>
</dbReference>
<feature type="chain" id="PRO_5001980020" evidence="6">
    <location>
        <begin position="20"/>
        <end position="1594"/>
    </location>
</feature>
<dbReference type="OMA" id="INDVEIC"/>
<dbReference type="EC" id="2.7.10.2" evidence="8"/>
<dbReference type="Gene3D" id="2.10.220.10">
    <property type="entry name" value="Hormone Receptor, Insulin-like Growth Factor Receptor 1, Chain A, domain 2"/>
    <property type="match status" value="2"/>
</dbReference>
<evidence type="ECO:0000313" key="9">
    <source>
        <dbReference type="Proteomes" id="UP000014680"/>
    </source>
</evidence>
<dbReference type="EMBL" id="KB207228">
    <property type="protein sequence ID" value="ELP83812.1"/>
    <property type="molecule type" value="Genomic_DNA"/>
</dbReference>
<dbReference type="SMART" id="SM00220">
    <property type="entry name" value="S_TKc"/>
    <property type="match status" value="1"/>
</dbReference>
<keyword evidence="3 4" id="KW-0067">ATP-binding</keyword>
<keyword evidence="6" id="KW-0732">Signal</keyword>
<dbReference type="InterPro" id="IPR009030">
    <property type="entry name" value="Growth_fac_rcpt_cys_sf"/>
</dbReference>
<dbReference type="GO" id="GO:0005524">
    <property type="term" value="F:ATP binding"/>
    <property type="evidence" value="ECO:0007669"/>
    <property type="project" value="UniProtKB-UniRule"/>
</dbReference>
<dbReference type="KEGG" id="eiv:EIN_241590"/>
<dbReference type="InterPro" id="IPR011009">
    <property type="entry name" value="Kinase-like_dom_sf"/>
</dbReference>
<dbReference type="InterPro" id="IPR053215">
    <property type="entry name" value="TKL_Ser/Thr_kinase"/>
</dbReference>
<dbReference type="InterPro" id="IPR006212">
    <property type="entry name" value="Furin_repeat"/>
</dbReference>
<dbReference type="PANTHER" id="PTHR45756:SF1">
    <property type="entry name" value="PROTEIN KINASE DOMAIN CONTAINING PROTEIN"/>
    <property type="match status" value="1"/>
</dbReference>
<keyword evidence="5" id="KW-0812">Transmembrane</keyword>
<protein>
    <submittedName>
        <fullName evidence="8">Protein serine/threonine kinase, putative</fullName>
        <ecNumber evidence="8">2.7.10.2</ecNumber>
    </submittedName>
</protein>
<keyword evidence="5" id="KW-1133">Transmembrane helix</keyword>
<dbReference type="GeneID" id="14882788"/>
<dbReference type="SMART" id="SM00261">
    <property type="entry name" value="FU"/>
    <property type="match status" value="11"/>
</dbReference>
<dbReference type="Proteomes" id="UP000014680">
    <property type="component" value="Unassembled WGS sequence"/>
</dbReference>
<dbReference type="SUPFAM" id="SSF57184">
    <property type="entry name" value="Growth factor receptor domain"/>
    <property type="match status" value="5"/>
</dbReference>
<dbReference type="SUPFAM" id="SSF56112">
    <property type="entry name" value="Protein kinase-like (PK-like)"/>
    <property type="match status" value="1"/>
</dbReference>
<gene>
    <name evidence="8" type="ORF">EIN_241590</name>
</gene>
<evidence type="ECO:0000256" key="1">
    <source>
        <dbReference type="ARBA" id="ARBA00022527"/>
    </source>
</evidence>
<keyword evidence="2 4" id="KW-0547">Nucleotide-binding</keyword>
<evidence type="ECO:0000259" key="7">
    <source>
        <dbReference type="PROSITE" id="PS50011"/>
    </source>
</evidence>
<dbReference type="GO" id="GO:0004674">
    <property type="term" value="F:protein serine/threonine kinase activity"/>
    <property type="evidence" value="ECO:0007669"/>
    <property type="project" value="UniProtKB-KW"/>
</dbReference>
<dbReference type="Pfam" id="PF07714">
    <property type="entry name" value="PK_Tyr_Ser-Thr"/>
    <property type="match status" value="1"/>
</dbReference>